<dbReference type="InterPro" id="IPR036397">
    <property type="entry name" value="RNaseH_sf"/>
</dbReference>
<protein>
    <recommendedName>
        <fullName evidence="3">Histone-lysine N-methyltransferase SETMAR</fullName>
    </recommendedName>
</protein>
<organism evidence="1 2">
    <name type="scientific">Caenorhabditis japonica</name>
    <dbReference type="NCBI Taxonomy" id="281687"/>
    <lineage>
        <taxon>Eukaryota</taxon>
        <taxon>Metazoa</taxon>
        <taxon>Ecdysozoa</taxon>
        <taxon>Nematoda</taxon>
        <taxon>Chromadorea</taxon>
        <taxon>Rhabditida</taxon>
        <taxon>Rhabditina</taxon>
        <taxon>Rhabditomorpha</taxon>
        <taxon>Rhabditoidea</taxon>
        <taxon>Rhabditidae</taxon>
        <taxon>Peloderinae</taxon>
        <taxon>Caenorhabditis</taxon>
    </lineage>
</organism>
<dbReference type="AlphaFoldDB" id="A0A8R1HRC4"/>
<dbReference type="EnsemblMetazoa" id="CJA04974.1">
    <property type="protein sequence ID" value="CJA04974.1"/>
    <property type="gene ID" value="WBGene00124178"/>
</dbReference>
<proteinExistence type="predicted"/>
<evidence type="ECO:0008006" key="3">
    <source>
        <dbReference type="Google" id="ProtNLM"/>
    </source>
</evidence>
<dbReference type="GO" id="GO:0003676">
    <property type="term" value="F:nucleic acid binding"/>
    <property type="evidence" value="ECO:0007669"/>
    <property type="project" value="InterPro"/>
</dbReference>
<dbReference type="InterPro" id="IPR052709">
    <property type="entry name" value="Transposase-MT_Hybrid"/>
</dbReference>
<evidence type="ECO:0000313" key="1">
    <source>
        <dbReference type="EnsemblMetazoa" id="CJA04974.1"/>
    </source>
</evidence>
<keyword evidence="2" id="KW-1185">Reference proteome</keyword>
<evidence type="ECO:0000313" key="2">
    <source>
        <dbReference type="Proteomes" id="UP000005237"/>
    </source>
</evidence>
<dbReference type="OMA" id="ACTHGTI"/>
<dbReference type="PANTHER" id="PTHR46060">
    <property type="entry name" value="MARINER MOS1 TRANSPOSASE-LIKE PROTEIN"/>
    <property type="match status" value="1"/>
</dbReference>
<dbReference type="Gene3D" id="3.30.420.10">
    <property type="entry name" value="Ribonuclease H-like superfamily/Ribonuclease H"/>
    <property type="match status" value="1"/>
</dbReference>
<dbReference type="Proteomes" id="UP000005237">
    <property type="component" value="Unassembled WGS sequence"/>
</dbReference>
<accession>A0A8R1HRC4</accession>
<reference evidence="2" key="1">
    <citation type="submission" date="2010-08" db="EMBL/GenBank/DDBJ databases">
        <authorList>
            <consortium name="Caenorhabditis japonica Sequencing Consortium"/>
            <person name="Wilson R.K."/>
        </authorList>
    </citation>
    <scope>NUCLEOTIDE SEQUENCE [LARGE SCALE GENOMIC DNA]</scope>
    <source>
        <strain evidence="2">DF5081</strain>
    </source>
</reference>
<dbReference type="PANTHER" id="PTHR46060:SF1">
    <property type="entry name" value="MARINER MOS1 TRANSPOSASE-LIKE PROTEIN"/>
    <property type="match status" value="1"/>
</dbReference>
<name>A0A8R1HRC4_CAEJA</name>
<sequence>MIFYWKVSVNAGMNVFKMAMRAWKTRSTTAAIESDPCQTTRSLAEQFACTHGTIENHLHAIGLDMSKTKFLRVNARPHVAKVTQQEIDELGWEVLPYPPYGPDLAPSDFRLFRSMQNSSAGKQFNKSGEVEKWVVDYFEPQPAEFFDRGIHSLRGRWHQVIDNDGEYLLDVYFCSYII</sequence>
<reference evidence="1" key="2">
    <citation type="submission" date="2022-06" db="UniProtKB">
        <authorList>
            <consortium name="EnsemblMetazoa"/>
        </authorList>
    </citation>
    <scope>IDENTIFICATION</scope>
    <source>
        <strain evidence="1">DF5081</strain>
    </source>
</reference>